<feature type="region of interest" description="Disordered" evidence="1">
    <location>
        <begin position="99"/>
        <end position="132"/>
    </location>
</feature>
<gene>
    <name evidence="2" type="ORF">A0H81_09976</name>
</gene>
<dbReference type="EMBL" id="LUGG01000014">
    <property type="protein sequence ID" value="OBZ70021.1"/>
    <property type="molecule type" value="Genomic_DNA"/>
</dbReference>
<evidence type="ECO:0000313" key="2">
    <source>
        <dbReference type="EMBL" id="OBZ70021.1"/>
    </source>
</evidence>
<protein>
    <submittedName>
        <fullName evidence="2">Uncharacterized protein</fullName>
    </submittedName>
</protein>
<feature type="compositionally biased region" description="Polar residues" evidence="1">
    <location>
        <begin position="109"/>
        <end position="122"/>
    </location>
</feature>
<name>A0A1C7LZ88_GRIFR</name>
<dbReference type="Proteomes" id="UP000092993">
    <property type="component" value="Unassembled WGS sequence"/>
</dbReference>
<dbReference type="STRING" id="5627.A0A1C7LZ88"/>
<evidence type="ECO:0000256" key="1">
    <source>
        <dbReference type="SAM" id="MobiDB-lite"/>
    </source>
</evidence>
<organism evidence="2 3">
    <name type="scientific">Grifola frondosa</name>
    <name type="common">Maitake</name>
    <name type="synonym">Polyporus frondosus</name>
    <dbReference type="NCBI Taxonomy" id="5627"/>
    <lineage>
        <taxon>Eukaryota</taxon>
        <taxon>Fungi</taxon>
        <taxon>Dikarya</taxon>
        <taxon>Basidiomycota</taxon>
        <taxon>Agaricomycotina</taxon>
        <taxon>Agaricomycetes</taxon>
        <taxon>Polyporales</taxon>
        <taxon>Grifolaceae</taxon>
        <taxon>Grifola</taxon>
    </lineage>
</organism>
<evidence type="ECO:0000313" key="3">
    <source>
        <dbReference type="Proteomes" id="UP000092993"/>
    </source>
</evidence>
<proteinExistence type="predicted"/>
<accession>A0A1C7LZ88</accession>
<dbReference type="AlphaFoldDB" id="A0A1C7LZ88"/>
<comment type="caution">
    <text evidence="2">The sequence shown here is derived from an EMBL/GenBank/DDBJ whole genome shotgun (WGS) entry which is preliminary data.</text>
</comment>
<sequence length="188" mass="20937">MEFRLRYPQPFTLEDARQLDIGIITEEMSRLQNSLNHLKRTQEDLREALLSTPGDPDFMEAVEENEDVIGSQQERISILRIVLSEKGIPISSHYDIVDATNAPPRPVNGAQSAARSDTSTRNIGEGDNAMDDDGGMKQTCIIVFLLRNGSVIRRVNCQNQEFHFRSLEGCLAIASVSNKPMMTSPSTS</sequence>
<dbReference type="OrthoDB" id="548474at2759"/>
<reference evidence="2 3" key="1">
    <citation type="submission" date="2016-03" db="EMBL/GenBank/DDBJ databases">
        <title>Whole genome sequencing of Grifola frondosa 9006-11.</title>
        <authorList>
            <person name="Min B."/>
            <person name="Park H."/>
            <person name="Kim J.-G."/>
            <person name="Cho H."/>
            <person name="Oh Y.-L."/>
            <person name="Kong W.-S."/>
            <person name="Choi I.-G."/>
        </authorList>
    </citation>
    <scope>NUCLEOTIDE SEQUENCE [LARGE SCALE GENOMIC DNA]</scope>
    <source>
        <strain evidence="2 3">9006-11</strain>
    </source>
</reference>
<keyword evidence="3" id="KW-1185">Reference proteome</keyword>